<comment type="caution">
    <text evidence="2">The sequence shown here is derived from an EMBL/GenBank/DDBJ whole genome shotgun (WGS) entry which is preliminary data.</text>
</comment>
<proteinExistence type="inferred from homology"/>
<dbReference type="Gene3D" id="3.30.450.150">
    <property type="entry name" value="Haem-degrading domain"/>
    <property type="match status" value="1"/>
</dbReference>
<comment type="similarity">
    <text evidence="1">Belongs to the UPF0303 family.</text>
</comment>
<evidence type="ECO:0000313" key="9">
    <source>
        <dbReference type="Proteomes" id="UP000273734"/>
    </source>
</evidence>
<dbReference type="Proteomes" id="UP000273734">
    <property type="component" value="Unassembled WGS sequence"/>
</dbReference>
<dbReference type="PANTHER" id="PTHR28255">
    <property type="match status" value="1"/>
</dbReference>
<dbReference type="HAMAP" id="MF_00761">
    <property type="entry name" value="UPF0303"/>
    <property type="match status" value="1"/>
</dbReference>
<dbReference type="EMBL" id="QTNY01000006">
    <property type="protein sequence ID" value="RQP80100.1"/>
    <property type="molecule type" value="Genomic_DNA"/>
</dbReference>
<dbReference type="EMBL" id="LPBJ01000032">
    <property type="protein sequence ID" value="KVQ00578.1"/>
    <property type="molecule type" value="Genomic_DNA"/>
</dbReference>
<organism evidence="2 8">
    <name type="scientific">Burkholderia ubonensis</name>
    <dbReference type="NCBI Taxonomy" id="101571"/>
    <lineage>
        <taxon>Bacteria</taxon>
        <taxon>Pseudomonadati</taxon>
        <taxon>Pseudomonadota</taxon>
        <taxon>Betaproteobacteria</taxon>
        <taxon>Burkholderiales</taxon>
        <taxon>Burkholderiaceae</taxon>
        <taxon>Burkholderia</taxon>
        <taxon>Burkholderia cepacia complex</taxon>
    </lineage>
</organism>
<evidence type="ECO:0000313" key="4">
    <source>
        <dbReference type="EMBL" id="KWE04338.1"/>
    </source>
</evidence>
<dbReference type="InterPro" id="IPR005624">
    <property type="entry name" value="PduO/GlcC-like"/>
</dbReference>
<accession>A0A102IKZ8</accession>
<evidence type="ECO:0000313" key="8">
    <source>
        <dbReference type="Proteomes" id="UP000065521"/>
    </source>
</evidence>
<reference evidence="6 7" key="1">
    <citation type="submission" date="2015-11" db="EMBL/GenBank/DDBJ databases">
        <title>Expanding the genomic diversity of Burkholderia species for the development of highly accurate diagnostics.</title>
        <authorList>
            <person name="Sahl J."/>
            <person name="Keim P."/>
            <person name="Wagner D."/>
        </authorList>
    </citation>
    <scope>NUCLEOTIDE SEQUENCE [LARGE SCALE GENOMIC DNA]</scope>
    <source>
        <strain evidence="3 6">MSMB1808WGS</strain>
        <strain evidence="4 7">MSMB2167WGS</strain>
        <strain evidence="2 8">RF32-BP4</strain>
    </source>
</reference>
<dbReference type="NCBIfam" id="NF002696">
    <property type="entry name" value="PRK02487.1-5"/>
    <property type="match status" value="1"/>
</dbReference>
<dbReference type="InterPro" id="IPR010371">
    <property type="entry name" value="YBR137W-like"/>
</dbReference>
<evidence type="ECO:0000313" key="2">
    <source>
        <dbReference type="EMBL" id="KUZ86578.1"/>
    </source>
</evidence>
<sequence length="165" mass="17475">MDIPLDLQSIGAQEQALVFPRFDAARAWALGSRLHALAASRGHAVAIDITTFGQTLFFAALAGATPDNADWVRRKRNVVAHFRRSSYAIGLRMQQAGTTLADKHGLPVTEYSPHGGAFPLTVDGAGVIGSVTVSGLPQRADHELVVEALCAELGQDYAALALARS</sequence>
<dbReference type="PANTHER" id="PTHR28255:SF1">
    <property type="entry name" value="UPF0303 PROTEIN YBR137W"/>
    <property type="match status" value="1"/>
</dbReference>
<dbReference type="Pfam" id="PF03928">
    <property type="entry name" value="HbpS-like"/>
    <property type="match status" value="1"/>
</dbReference>
<evidence type="ECO:0000313" key="6">
    <source>
        <dbReference type="Proteomes" id="UP000056453"/>
    </source>
</evidence>
<dbReference type="AlphaFoldDB" id="A0A102IKZ8"/>
<protein>
    <recommendedName>
        <fullName evidence="1">UPF0303 protein DF015_11290</fullName>
    </recommendedName>
</protein>
<keyword evidence="6" id="KW-1185">Reference proteome</keyword>
<dbReference type="Proteomes" id="UP000056453">
    <property type="component" value="Unassembled WGS sequence"/>
</dbReference>
<evidence type="ECO:0000313" key="5">
    <source>
        <dbReference type="EMBL" id="RQP80100.1"/>
    </source>
</evidence>
<evidence type="ECO:0000313" key="3">
    <source>
        <dbReference type="EMBL" id="KVQ00578.1"/>
    </source>
</evidence>
<dbReference type="Proteomes" id="UP000065521">
    <property type="component" value="Unassembled WGS sequence"/>
</dbReference>
<dbReference type="SUPFAM" id="SSF143744">
    <property type="entry name" value="GlcG-like"/>
    <property type="match status" value="1"/>
</dbReference>
<gene>
    <name evidence="5" type="ORF">DF015_11290</name>
    <name evidence="2" type="ORF">WI38_22180</name>
    <name evidence="3" type="ORF">WJ96_34530</name>
    <name evidence="4" type="ORF">WL73_12880</name>
</gene>
<dbReference type="Proteomes" id="UP000062998">
    <property type="component" value="Unassembled WGS sequence"/>
</dbReference>
<evidence type="ECO:0000313" key="7">
    <source>
        <dbReference type="Proteomes" id="UP000062998"/>
    </source>
</evidence>
<dbReference type="EMBL" id="LOTN01000046">
    <property type="protein sequence ID" value="KUZ86578.1"/>
    <property type="molecule type" value="Genomic_DNA"/>
</dbReference>
<dbReference type="OrthoDB" id="9815315at2"/>
<evidence type="ECO:0000256" key="1">
    <source>
        <dbReference type="HAMAP-Rule" id="MF_00761"/>
    </source>
</evidence>
<dbReference type="EMBL" id="LPIX01000048">
    <property type="protein sequence ID" value="KWE04338.1"/>
    <property type="molecule type" value="Genomic_DNA"/>
</dbReference>
<name>A0A102IKZ8_9BURK</name>
<dbReference type="NCBIfam" id="NF002695">
    <property type="entry name" value="PRK02487.1-4"/>
    <property type="match status" value="1"/>
</dbReference>
<dbReference type="InterPro" id="IPR038084">
    <property type="entry name" value="PduO/GlcC-like_sf"/>
</dbReference>
<dbReference type="RefSeq" id="WP_059635443.1">
    <property type="nucleotide sequence ID" value="NZ_CAJPGD010000023.1"/>
</dbReference>
<dbReference type="PIRSF" id="PIRSF008757">
    <property type="entry name" value="UCP008757"/>
    <property type="match status" value="1"/>
</dbReference>
<reference evidence="5 9" key="2">
    <citation type="submission" date="2018-08" db="EMBL/GenBank/DDBJ databases">
        <title>Comparative analysis of Burkholderia isolates from Puerto Rico.</title>
        <authorList>
            <person name="Hall C."/>
            <person name="Sahl J."/>
            <person name="Wagner D."/>
        </authorList>
    </citation>
    <scope>NUCLEOTIDE SEQUENCE [LARGE SCALE GENOMIC DNA]</scope>
    <source>
        <strain evidence="5 9">Bp8964</strain>
    </source>
</reference>